<dbReference type="EMBL" id="GG666510">
    <property type="protein sequence ID" value="EEN60839.1"/>
    <property type="molecule type" value="Genomic_DNA"/>
</dbReference>
<name>C3YG34_BRAFL</name>
<gene>
    <name evidence="2" type="ORF">BRAFLDRAFT_70679</name>
</gene>
<evidence type="ECO:0000313" key="2">
    <source>
        <dbReference type="EMBL" id="EEN60839.1"/>
    </source>
</evidence>
<feature type="transmembrane region" description="Helical" evidence="1">
    <location>
        <begin position="52"/>
        <end position="74"/>
    </location>
</feature>
<proteinExistence type="predicted"/>
<sequence length="394" mass="42623">MTEGGSHRKAINMSTKIFVSPGGELAGTSQLGGASRSEGPVQLTNPSNLSHAGATALLTIAITVPLLGFMYFMCRCRWRDLCRRSRGESRDVGEMTPGVSNVTVIPEIVVANPPPPCHQPCRHEKGHVIQKMEANASTILPDTSAIFPTYPARLLRTVSAPSILRVEGHVADMLSPPSWRLNSTGQGDSLAKDEVLLFAHPSMEALADAVAEKCRQLVQTGTELDTSSALLWGVSVPAGHQLSTTLGSLCPSWTPAQHYSGESLSQLDTLSTTLGSLWPRYIPSPPNHVLLFFSTSWLVLPSFSFQLDTSSALLWGVSVPAGHQLSTTLGSLCPRLKLSRIEITFSTHCTSKKVRDSLKRRASLKKSYIFILTGSKTYCAKMLQHRGSFTPFIG</sequence>
<reference evidence="2" key="1">
    <citation type="journal article" date="2008" name="Nature">
        <title>The amphioxus genome and the evolution of the chordate karyotype.</title>
        <authorList>
            <consortium name="US DOE Joint Genome Institute (JGI-PGF)"/>
            <person name="Putnam N.H."/>
            <person name="Butts T."/>
            <person name="Ferrier D.E.K."/>
            <person name="Furlong R.F."/>
            <person name="Hellsten U."/>
            <person name="Kawashima T."/>
            <person name="Robinson-Rechavi M."/>
            <person name="Shoguchi E."/>
            <person name="Terry A."/>
            <person name="Yu J.-K."/>
            <person name="Benito-Gutierrez E.L."/>
            <person name="Dubchak I."/>
            <person name="Garcia-Fernandez J."/>
            <person name="Gibson-Brown J.J."/>
            <person name="Grigoriev I.V."/>
            <person name="Horton A.C."/>
            <person name="de Jong P.J."/>
            <person name="Jurka J."/>
            <person name="Kapitonov V.V."/>
            <person name="Kohara Y."/>
            <person name="Kuroki Y."/>
            <person name="Lindquist E."/>
            <person name="Lucas S."/>
            <person name="Osoegawa K."/>
            <person name="Pennacchio L.A."/>
            <person name="Salamov A.A."/>
            <person name="Satou Y."/>
            <person name="Sauka-Spengler T."/>
            <person name="Schmutz J."/>
            <person name="Shin-I T."/>
            <person name="Toyoda A."/>
            <person name="Bronner-Fraser M."/>
            <person name="Fujiyama A."/>
            <person name="Holland L.Z."/>
            <person name="Holland P.W.H."/>
            <person name="Satoh N."/>
            <person name="Rokhsar D.S."/>
        </authorList>
    </citation>
    <scope>NUCLEOTIDE SEQUENCE [LARGE SCALE GENOMIC DNA]</scope>
    <source>
        <strain evidence="2">S238N-H82</strain>
        <tissue evidence="2">Testes</tissue>
    </source>
</reference>
<keyword evidence="1" id="KW-1133">Transmembrane helix</keyword>
<dbReference type="InParanoid" id="C3YG34"/>
<organism>
    <name type="scientific">Branchiostoma floridae</name>
    <name type="common">Florida lancelet</name>
    <name type="synonym">Amphioxus</name>
    <dbReference type="NCBI Taxonomy" id="7739"/>
    <lineage>
        <taxon>Eukaryota</taxon>
        <taxon>Metazoa</taxon>
        <taxon>Chordata</taxon>
        <taxon>Cephalochordata</taxon>
        <taxon>Leptocardii</taxon>
        <taxon>Amphioxiformes</taxon>
        <taxon>Branchiostomatidae</taxon>
        <taxon>Branchiostoma</taxon>
    </lineage>
</organism>
<keyword evidence="1" id="KW-0472">Membrane</keyword>
<accession>C3YG34</accession>
<evidence type="ECO:0000256" key="1">
    <source>
        <dbReference type="SAM" id="Phobius"/>
    </source>
</evidence>
<protein>
    <submittedName>
        <fullName evidence="2">Uncharacterized protein</fullName>
    </submittedName>
</protein>
<dbReference type="AlphaFoldDB" id="C3YG34"/>
<keyword evidence="1" id="KW-0812">Transmembrane</keyword>